<evidence type="ECO:0000259" key="6">
    <source>
        <dbReference type="Pfam" id="PF02770"/>
    </source>
</evidence>
<dbReference type="InterPro" id="IPR009075">
    <property type="entry name" value="AcylCo_DH/oxidase_C"/>
</dbReference>
<keyword evidence="4" id="KW-0560">Oxidoreductase</keyword>
<keyword evidence="8" id="KW-1185">Reference proteome</keyword>
<dbReference type="OrthoDB" id="10251155at2759"/>
<dbReference type="InterPro" id="IPR009100">
    <property type="entry name" value="AcylCoA_DH/oxidase_NM_dom_sf"/>
</dbReference>
<keyword evidence="3 4" id="KW-0274">FAD</keyword>
<evidence type="ECO:0000313" key="9">
    <source>
        <dbReference type="RefSeq" id="XP_027203632.1"/>
    </source>
</evidence>
<dbReference type="Gene3D" id="2.40.110.20">
    <property type="match status" value="1"/>
</dbReference>
<evidence type="ECO:0000259" key="7">
    <source>
        <dbReference type="Pfam" id="PF22217"/>
    </source>
</evidence>
<dbReference type="Pfam" id="PF00441">
    <property type="entry name" value="Acyl-CoA_dh_1"/>
    <property type="match status" value="1"/>
</dbReference>
<feature type="domain" description="Acyl-CoA dehydrogenase 11-like C-terminal" evidence="7">
    <location>
        <begin position="493"/>
        <end position="610"/>
    </location>
</feature>
<feature type="domain" description="Acyl-CoA dehydrogenase/oxidase C-terminal" evidence="5">
    <location>
        <begin position="329"/>
        <end position="487"/>
    </location>
</feature>
<comment type="cofactor">
    <cofactor evidence="4">
        <name>FAD</name>
        <dbReference type="ChEBI" id="CHEBI:57692"/>
    </cofactor>
</comment>
<dbReference type="Pfam" id="PF22217">
    <property type="entry name" value="ACDH-11_C"/>
    <property type="match status" value="1"/>
</dbReference>
<gene>
    <name evidence="9" type="primary">LOC113797457</name>
</gene>
<dbReference type="KEGG" id="dpte:113797457"/>
<reference evidence="9" key="1">
    <citation type="submission" date="2025-08" db="UniProtKB">
        <authorList>
            <consortium name="RefSeq"/>
        </authorList>
    </citation>
    <scope>IDENTIFICATION</scope>
    <source>
        <strain evidence="9">Airmid</strain>
    </source>
</reference>
<feature type="domain" description="Acyl-CoA oxidase/dehydrogenase middle" evidence="6">
    <location>
        <begin position="215"/>
        <end position="318"/>
    </location>
</feature>
<dbReference type="PANTHER" id="PTHR42707:SF2">
    <property type="entry name" value="ACD11 DEHYDROGENASE"/>
    <property type="match status" value="1"/>
</dbReference>
<dbReference type="InterPro" id="IPR052904">
    <property type="entry name" value="Acyl-CoA_dehydrogenase-like"/>
</dbReference>
<proteinExistence type="inferred from homology"/>
<dbReference type="GO" id="GO:0003995">
    <property type="term" value="F:acyl-CoA dehydrogenase activity"/>
    <property type="evidence" value="ECO:0007669"/>
    <property type="project" value="TreeGrafter"/>
</dbReference>
<dbReference type="InterPro" id="IPR006091">
    <property type="entry name" value="Acyl-CoA_Oxase/DH_mid-dom"/>
</dbReference>
<protein>
    <submittedName>
        <fullName evidence="9">Acyl-CoA dehydrogenase family member 11-like</fullName>
    </submittedName>
</protein>
<name>A0A6P6YEC8_DERPT</name>
<evidence type="ECO:0000259" key="5">
    <source>
        <dbReference type="Pfam" id="PF00441"/>
    </source>
</evidence>
<dbReference type="Proteomes" id="UP000515146">
    <property type="component" value="Unplaced"/>
</dbReference>
<dbReference type="Gene3D" id="1.20.140.10">
    <property type="entry name" value="Butyryl-CoA Dehydrogenase, subunit A, domain 3"/>
    <property type="match status" value="1"/>
</dbReference>
<evidence type="ECO:0000256" key="4">
    <source>
        <dbReference type="RuleBase" id="RU362125"/>
    </source>
</evidence>
<dbReference type="PANTHER" id="PTHR42707">
    <property type="entry name" value="ACYL-COA DEHYDROGENASE"/>
    <property type="match status" value="1"/>
</dbReference>
<comment type="similarity">
    <text evidence="1 4">Belongs to the acyl-CoA dehydrogenase family.</text>
</comment>
<dbReference type="AlphaFoldDB" id="A0A6P6YEC8"/>
<dbReference type="SUPFAM" id="SSF47203">
    <property type="entry name" value="Acyl-CoA dehydrogenase C-terminal domain-like"/>
    <property type="match status" value="1"/>
</dbReference>
<dbReference type="OMA" id="IEMVAMT"/>
<evidence type="ECO:0000256" key="2">
    <source>
        <dbReference type="ARBA" id="ARBA00022630"/>
    </source>
</evidence>
<dbReference type="Pfam" id="PF02770">
    <property type="entry name" value="Acyl-CoA_dh_M"/>
    <property type="match status" value="1"/>
</dbReference>
<evidence type="ECO:0000313" key="8">
    <source>
        <dbReference type="Proteomes" id="UP000515146"/>
    </source>
</evidence>
<organism evidence="8 9">
    <name type="scientific">Dermatophagoides pteronyssinus</name>
    <name type="common">European house dust mite</name>
    <dbReference type="NCBI Taxonomy" id="6956"/>
    <lineage>
        <taxon>Eukaryota</taxon>
        <taxon>Metazoa</taxon>
        <taxon>Ecdysozoa</taxon>
        <taxon>Arthropoda</taxon>
        <taxon>Chelicerata</taxon>
        <taxon>Arachnida</taxon>
        <taxon>Acari</taxon>
        <taxon>Acariformes</taxon>
        <taxon>Sarcoptiformes</taxon>
        <taxon>Astigmata</taxon>
        <taxon>Psoroptidia</taxon>
        <taxon>Analgoidea</taxon>
        <taxon>Pyroglyphidae</taxon>
        <taxon>Dermatophagoidinae</taxon>
        <taxon>Dermatophagoides</taxon>
    </lineage>
</organism>
<dbReference type="InParanoid" id="A0A6P6YEC8"/>
<dbReference type="SUPFAM" id="SSF56645">
    <property type="entry name" value="Acyl-CoA dehydrogenase NM domain-like"/>
    <property type="match status" value="1"/>
</dbReference>
<dbReference type="RefSeq" id="XP_027203632.1">
    <property type="nucleotide sequence ID" value="XM_027347831.1"/>
</dbReference>
<keyword evidence="2 4" id="KW-0285">Flavoprotein</keyword>
<evidence type="ECO:0000256" key="1">
    <source>
        <dbReference type="ARBA" id="ARBA00009347"/>
    </source>
</evidence>
<sequence length="621" mass="70901">MIFKRITISAANPTVRWFYIDSVRNSINTRPNWLPFYGAKYGNFKQEAPILPNQFKENLFLRNYLCQHFTKELYSELEPDLMRFGHRVATDIYQLGLECEFNRPYIRSSNAWVDNDRNELIVCDAWKKQKDISAEEGLISIGYDRKKYDRWSRLYQFTKLYLYSSSSGVFGCPLAMTDGAAKVLSSLNLLQDPYYRTVFDHLTSNDQKTFWTSGQWMTEKGGGSDVASGTETVALPHGRNYKLYGYKWFSSATDANIALTLARISDDEGNVIQGNKGLTLFFVKVKENDGPIDETINIIKLKDKMGTCQLPTAELFLDGLSARKISEEGRGIPSISQMLQITRLHNAISCASYTQRAFSFARDYSHRREAFGKKIIELPLHIQSLSRIDMICKAMTIFAFECVRILDSIEYGSATDDEILMFRILNPLVKLYNAKMAIPTISEAIECIGGQGIIEGTGIPYLYRDVQIFAIWEGTTSVLSNDVLRAIIKTKGECLKALVRNIQHRLEPICNVNDEQLKQSAQKIWHSTEQLIQLIESQPTTLELGGRDFAFSLSNLFIATLLLENVTTDWLLTRNSQSLIDYHRILTLQFINCQDLTPFITNFNLNEYSPSIRQTYLSALK</sequence>
<evidence type="ECO:0000256" key="3">
    <source>
        <dbReference type="ARBA" id="ARBA00022827"/>
    </source>
</evidence>
<accession>A0A6P6YEC8</accession>
<dbReference type="InterPro" id="IPR036250">
    <property type="entry name" value="AcylCo_DH-like_C"/>
</dbReference>
<dbReference type="InterPro" id="IPR053998">
    <property type="entry name" value="ACDH-11_C"/>
</dbReference>